<evidence type="ECO:0000256" key="2">
    <source>
        <dbReference type="PROSITE-ProRule" id="PRU00235"/>
    </source>
</evidence>
<feature type="repeat" description="RCC1" evidence="2">
    <location>
        <begin position="355"/>
        <end position="403"/>
    </location>
</feature>
<reference evidence="5 6" key="1">
    <citation type="submission" date="2024-02" db="EMBL/GenBank/DDBJ databases">
        <authorList>
            <person name="Chen Y."/>
            <person name="Shah S."/>
            <person name="Dougan E. K."/>
            <person name="Thang M."/>
            <person name="Chan C."/>
        </authorList>
    </citation>
    <scope>NUCLEOTIDE SEQUENCE [LARGE SCALE GENOMIC DNA]</scope>
</reference>
<feature type="compositionally biased region" description="Acidic residues" evidence="3">
    <location>
        <begin position="1054"/>
        <end position="1068"/>
    </location>
</feature>
<dbReference type="PRINTS" id="PR00633">
    <property type="entry name" value="RCCNDNSATION"/>
</dbReference>
<feature type="repeat" description="RCC1" evidence="2">
    <location>
        <begin position="469"/>
        <end position="528"/>
    </location>
</feature>
<feature type="region of interest" description="Disordered" evidence="3">
    <location>
        <begin position="752"/>
        <end position="1068"/>
    </location>
</feature>
<dbReference type="PANTHER" id="PTHR22870">
    <property type="entry name" value="REGULATOR OF CHROMOSOME CONDENSATION"/>
    <property type="match status" value="1"/>
</dbReference>
<sequence>MLERSFQVEPGSTWRLEHTLLRQHLTSTKVRVSERLAAQVRFREGVEDQHVAMLRYVLAVRVGVGWNESSQSFSGPVSILPTGPGDVTAVAGLSDRAVDAEGFPKGGDLAACHGMPSTLFTFGCGPYGELGHARSENHPCPEPTAVHFPSSAPRNGEPLVEAIAVGTDHSLAVVGGKVYRWGLHGAHAVPRSWRGRCEERTSSSVVPAPLLLADLRGRSPSPRGRQSPLRRSQSPRGRGCAAIACGGSNSFLLSTDGEVLMFGGLWPPGGETDQLRHLWGTARGGPSSKVAQVAAGWRHCLFLTEAGRVFALGDDEFGQCAGSGSGAAAIPLPSAQMAVGVAAGACHSFAWDTEGSAFSWGHGGNGRLGLGSSHHRSSPHKVDVAKVCGVSCGANFSFFVTDLGRLWACGGNHYGQLGNNESTSSATTTPVPVHLDEEVVGIACGANHVICLTRFSEPKDGRLRREQRNTVWAWGSASSGQCGRTERTAELKESQLRPERLLDFSPPSPHFAVAVAAGRSHSAVLASRGDGSKVLENRLSPRSEPRLPVSPPPGEDIIEEFLIGLVEPSGAKSISLVELGEAALEADHPEPLDRRARHGSARRSERRLRSPQRRRLGGTPLRQRRPNTARQPLTPRLPGPPAPPGPQSCKPRTEPLTLSEPVTVRTQPPRTVRAVSPVPRAAATAATVTGSATGRLLAEALAVQATPVDDKWSGIHESLKGLSSFIARIGSPERSLRSSLPQVSMPERISVWQGPTSFGDVTERVSQSKEPPPVEMPHVEAPMTPLRPSPQRCDESLSDAFDFSPHSEGDEPYQLVEEERQHDPRREQTGRHKAKAHPQEEWWKEQQRQGQEQRLQNQKMRSEQRMQEMEREMQRRDEERLREEEQRQEEERLEQQRRHEERRREEEQQREEDLRREEEQRRQEERRREEEQRRQEERRREEEQRRQEERRREEEQRRQEERQRDEERQREEEQRREVQRLQTSRSSIESTTTEDPQADANASFTSTPPRLPASALRRTELTPGTDGGHTMSSENVVSRARSSPDVDEILANLESEEESTEEEDGDWV</sequence>
<feature type="repeat" description="RCC1" evidence="2">
    <location>
        <begin position="307"/>
        <end position="354"/>
    </location>
</feature>
<accession>A0ABP0HGM2</accession>
<keyword evidence="6" id="KW-1185">Reference proteome</keyword>
<protein>
    <submittedName>
        <fullName evidence="5">RCC1 and BTB domain-containing protein 2 (Chromosome condensation 1-like) (Regulator of chromosome condensation and BTB domain-containing protein 2)</fullName>
    </submittedName>
</protein>
<gene>
    <name evidence="5" type="ORF">SCF082_LOCUS1337</name>
</gene>
<dbReference type="InterPro" id="IPR058923">
    <property type="entry name" value="RCC1-like_dom"/>
</dbReference>
<organism evidence="5 6">
    <name type="scientific">Durusdinium trenchii</name>
    <dbReference type="NCBI Taxonomy" id="1381693"/>
    <lineage>
        <taxon>Eukaryota</taxon>
        <taxon>Sar</taxon>
        <taxon>Alveolata</taxon>
        <taxon>Dinophyceae</taxon>
        <taxon>Suessiales</taxon>
        <taxon>Symbiodiniaceae</taxon>
        <taxon>Durusdinium</taxon>
    </lineage>
</organism>
<feature type="repeat" description="RCC1" evidence="2">
    <location>
        <begin position="117"/>
        <end position="176"/>
    </location>
</feature>
<feature type="compositionally biased region" description="Basic and acidic residues" evidence="3">
    <location>
        <begin position="837"/>
        <end position="847"/>
    </location>
</feature>
<comment type="caution">
    <text evidence="5">The sequence shown here is derived from an EMBL/GenBank/DDBJ whole genome shotgun (WGS) entry which is preliminary data.</text>
</comment>
<evidence type="ECO:0000259" key="4">
    <source>
        <dbReference type="Pfam" id="PF25390"/>
    </source>
</evidence>
<feature type="repeat" description="RCC1" evidence="2">
    <location>
        <begin position="404"/>
        <end position="455"/>
    </location>
</feature>
<dbReference type="PROSITE" id="PS50012">
    <property type="entry name" value="RCC1_3"/>
    <property type="match status" value="5"/>
</dbReference>
<feature type="compositionally biased region" description="Low complexity" evidence="3">
    <location>
        <begin position="218"/>
        <end position="238"/>
    </location>
</feature>
<feature type="compositionally biased region" description="Basic and acidic residues" evidence="3">
    <location>
        <begin position="817"/>
        <end position="830"/>
    </location>
</feature>
<feature type="region of interest" description="Disordered" evidence="3">
    <location>
        <begin position="535"/>
        <end position="554"/>
    </location>
</feature>
<feature type="compositionally biased region" description="Basic and acidic residues" evidence="3">
    <location>
        <begin position="860"/>
        <end position="979"/>
    </location>
</feature>
<dbReference type="InterPro" id="IPR000408">
    <property type="entry name" value="Reg_chr_condens"/>
</dbReference>
<feature type="region of interest" description="Disordered" evidence="3">
    <location>
        <begin position="214"/>
        <end position="238"/>
    </location>
</feature>
<dbReference type="SUPFAM" id="SSF50985">
    <property type="entry name" value="RCC1/BLIP-II"/>
    <property type="match status" value="2"/>
</dbReference>
<feature type="compositionally biased region" description="Pro residues" evidence="3">
    <location>
        <begin position="635"/>
        <end position="646"/>
    </location>
</feature>
<feature type="compositionally biased region" description="Low complexity" evidence="3">
    <location>
        <begin position="983"/>
        <end position="994"/>
    </location>
</feature>
<dbReference type="Pfam" id="PF25390">
    <property type="entry name" value="WD40_RLD"/>
    <property type="match status" value="1"/>
</dbReference>
<dbReference type="EMBL" id="CAXAMM010000647">
    <property type="protein sequence ID" value="CAK8988309.1"/>
    <property type="molecule type" value="Genomic_DNA"/>
</dbReference>
<evidence type="ECO:0000313" key="6">
    <source>
        <dbReference type="Proteomes" id="UP001642464"/>
    </source>
</evidence>
<evidence type="ECO:0000256" key="3">
    <source>
        <dbReference type="SAM" id="MobiDB-lite"/>
    </source>
</evidence>
<name>A0ABP0HGM2_9DINO</name>
<feature type="domain" description="RCC1-like" evidence="4">
    <location>
        <begin position="119"/>
        <end position="522"/>
    </location>
</feature>
<feature type="compositionally biased region" description="Basic and acidic residues" evidence="3">
    <location>
        <begin position="535"/>
        <end position="545"/>
    </location>
</feature>
<evidence type="ECO:0000256" key="1">
    <source>
        <dbReference type="ARBA" id="ARBA00022737"/>
    </source>
</evidence>
<dbReference type="Gene3D" id="2.130.10.30">
    <property type="entry name" value="Regulator of chromosome condensation 1/beta-lactamase-inhibitor protein II"/>
    <property type="match status" value="2"/>
</dbReference>
<dbReference type="PANTHER" id="PTHR22870:SF408">
    <property type="entry name" value="OS09G0560450 PROTEIN"/>
    <property type="match status" value="1"/>
</dbReference>
<dbReference type="InterPro" id="IPR009091">
    <property type="entry name" value="RCC1/BLIP-II"/>
</dbReference>
<dbReference type="Proteomes" id="UP001642464">
    <property type="component" value="Unassembled WGS sequence"/>
</dbReference>
<feature type="region of interest" description="Disordered" evidence="3">
    <location>
        <begin position="587"/>
        <end position="673"/>
    </location>
</feature>
<feature type="compositionally biased region" description="Low complexity" evidence="3">
    <location>
        <begin position="848"/>
        <end position="859"/>
    </location>
</feature>
<evidence type="ECO:0000313" key="5">
    <source>
        <dbReference type="EMBL" id="CAK8988309.1"/>
    </source>
</evidence>
<proteinExistence type="predicted"/>
<dbReference type="InterPro" id="IPR051210">
    <property type="entry name" value="Ub_ligase/GEF_domain"/>
</dbReference>
<feature type="compositionally biased region" description="Basic residues" evidence="3">
    <location>
        <begin position="595"/>
        <end position="627"/>
    </location>
</feature>
<keyword evidence="1" id="KW-0677">Repeat</keyword>